<evidence type="ECO:0000313" key="4">
    <source>
        <dbReference type="Proteomes" id="UP000008694"/>
    </source>
</evidence>
<dbReference type="Pfam" id="PF02721">
    <property type="entry name" value="DUF223"/>
    <property type="match status" value="1"/>
</dbReference>
<dbReference type="InterPro" id="IPR012340">
    <property type="entry name" value="NA-bd_OB-fold"/>
</dbReference>
<keyword evidence="4" id="KW-1185">Reference proteome</keyword>
<dbReference type="Gramene" id="Al_scaffold_0004_727">
    <property type="protein sequence ID" value="Al_scaffold_0004_727"/>
    <property type="gene ID" value="Al_scaffold_0004_727"/>
</dbReference>
<proteinExistence type="predicted"/>
<protein>
    <submittedName>
        <fullName evidence="3">Predicted protein</fullName>
    </submittedName>
</protein>
<dbReference type="InterPro" id="IPR003871">
    <property type="entry name" value="RFA1B/D_OB_1st"/>
</dbReference>
<feature type="domain" description="Replication protein A 70 kDa DNA-binding subunit B/D first OB fold" evidence="2">
    <location>
        <begin position="31"/>
        <end position="118"/>
    </location>
</feature>
<evidence type="ECO:0000259" key="2">
    <source>
        <dbReference type="Pfam" id="PF02721"/>
    </source>
</evidence>
<gene>
    <name evidence="3" type="ORF">ARALYDRAFT_668008</name>
</gene>
<dbReference type="AlphaFoldDB" id="D7LC20"/>
<dbReference type="Gene3D" id="2.40.50.140">
    <property type="entry name" value="Nucleic acid-binding proteins"/>
    <property type="match status" value="2"/>
</dbReference>
<feature type="compositionally biased region" description="Basic and acidic residues" evidence="1">
    <location>
        <begin position="437"/>
        <end position="448"/>
    </location>
</feature>
<feature type="region of interest" description="Disordered" evidence="1">
    <location>
        <begin position="437"/>
        <end position="461"/>
    </location>
</feature>
<dbReference type="eggNOG" id="KOG0987">
    <property type="taxonomic scope" value="Eukaryota"/>
</dbReference>
<evidence type="ECO:0000256" key="1">
    <source>
        <dbReference type="SAM" id="MobiDB-lite"/>
    </source>
</evidence>
<evidence type="ECO:0000313" key="3">
    <source>
        <dbReference type="EMBL" id="EFH55164.1"/>
    </source>
</evidence>
<sequence>MAASPTSLTEKPLSRKTFDDLEGVFSEEEVLFRLIHFWEARNHTRGNSLIGLELLFIDEKSTTIQAFIPANRISRYEKSLKPNSVYKMKKFIISPCKKLFKVSAHKYGICFTNKTDLDEVTKGEHKIASQKFRIRSFNDFAAIVDRNGDLFDVIGQIRLITGDNLSAATSNAEEPKAANGKSKDKVFMHLLMKDGETVRIYLWDNIAAKFRTRWNASETKPTILLLTTVNAKFLGGMHTPYQTLSEQDPTFGSSSSAITKIETLTLNELHEFIKNKTPQEISFQCVATIVNVLGEYHWNYVSCTYCNTMLEKLDTTMTCTTCKKPNKVGVLRYRFEISVSDENNGLATFVIFDREGIHFAGRRAPEVFASEYPEGDDPDECELISKKTPQCILDIVGRTCKFQVKLTPYNFRATRQTFTVSRIIEDNIDIHYKSNQKEMATEEPEHATHIASGKAKNKVDDLDLEEHTKNKTYKRLRHNY</sequence>
<dbReference type="PANTHER" id="PTHR47165">
    <property type="entry name" value="OS03G0429900 PROTEIN"/>
    <property type="match status" value="1"/>
</dbReference>
<dbReference type="PANTHER" id="PTHR47165:SF4">
    <property type="entry name" value="OS03G0429900 PROTEIN"/>
    <property type="match status" value="1"/>
</dbReference>
<dbReference type="SUPFAM" id="SSF50249">
    <property type="entry name" value="Nucleic acid-binding proteins"/>
    <property type="match status" value="2"/>
</dbReference>
<accession>D7LC20</accession>
<dbReference type="EMBL" id="GL348716">
    <property type="protein sequence ID" value="EFH55164.1"/>
    <property type="molecule type" value="Genomic_DNA"/>
</dbReference>
<dbReference type="HOGENOM" id="CLU_019382_7_0_1"/>
<name>D7LC20_ARALL</name>
<dbReference type="CDD" id="cd04480">
    <property type="entry name" value="RPA1_DBD_A_like"/>
    <property type="match status" value="1"/>
</dbReference>
<organism evidence="4">
    <name type="scientific">Arabidopsis lyrata subsp. lyrata</name>
    <name type="common">Lyre-leaved rock-cress</name>
    <dbReference type="NCBI Taxonomy" id="81972"/>
    <lineage>
        <taxon>Eukaryota</taxon>
        <taxon>Viridiplantae</taxon>
        <taxon>Streptophyta</taxon>
        <taxon>Embryophyta</taxon>
        <taxon>Tracheophyta</taxon>
        <taxon>Spermatophyta</taxon>
        <taxon>Magnoliopsida</taxon>
        <taxon>eudicotyledons</taxon>
        <taxon>Gunneridae</taxon>
        <taxon>Pentapetalae</taxon>
        <taxon>rosids</taxon>
        <taxon>malvids</taxon>
        <taxon>Brassicales</taxon>
        <taxon>Brassicaceae</taxon>
        <taxon>Camelineae</taxon>
        <taxon>Arabidopsis</taxon>
    </lineage>
</organism>
<dbReference type="STRING" id="81972.D7LC20"/>
<reference evidence="4" key="1">
    <citation type="journal article" date="2011" name="Nat. Genet.">
        <title>The Arabidopsis lyrata genome sequence and the basis of rapid genome size change.</title>
        <authorList>
            <person name="Hu T.T."/>
            <person name="Pattyn P."/>
            <person name="Bakker E.G."/>
            <person name="Cao J."/>
            <person name="Cheng J.-F."/>
            <person name="Clark R.M."/>
            <person name="Fahlgren N."/>
            <person name="Fawcett J.A."/>
            <person name="Grimwood J."/>
            <person name="Gundlach H."/>
            <person name="Haberer G."/>
            <person name="Hollister J.D."/>
            <person name="Ossowski S."/>
            <person name="Ottilar R.P."/>
            <person name="Salamov A.A."/>
            <person name="Schneeberger K."/>
            <person name="Spannagl M."/>
            <person name="Wang X."/>
            <person name="Yang L."/>
            <person name="Nasrallah M.E."/>
            <person name="Bergelson J."/>
            <person name="Carrington J.C."/>
            <person name="Gaut B.S."/>
            <person name="Schmutz J."/>
            <person name="Mayer K.F.X."/>
            <person name="Van de Peer Y."/>
            <person name="Grigoriev I.V."/>
            <person name="Nordborg M."/>
            <person name="Weigel D."/>
            <person name="Guo Y.-L."/>
        </authorList>
    </citation>
    <scope>NUCLEOTIDE SEQUENCE [LARGE SCALE GENOMIC DNA]</scope>
    <source>
        <strain evidence="4">cv. MN47</strain>
    </source>
</reference>
<dbReference type="Proteomes" id="UP000008694">
    <property type="component" value="Unassembled WGS sequence"/>
</dbReference>